<dbReference type="EMBL" id="JANCLV010000022">
    <property type="protein sequence ID" value="MCP9001922.1"/>
    <property type="molecule type" value="Genomic_DNA"/>
</dbReference>
<reference evidence="1 2" key="1">
    <citation type="submission" date="2022-06" db="EMBL/GenBank/DDBJ databases">
        <title>Pseudarthrobacter sp. strain RMG13 Genome sequencing and assembly.</title>
        <authorList>
            <person name="Kim I."/>
        </authorList>
    </citation>
    <scope>NUCLEOTIDE SEQUENCE [LARGE SCALE GENOMIC DNA]</scope>
    <source>
        <strain evidence="1 2">RMG13</strain>
    </source>
</reference>
<evidence type="ECO:0000313" key="2">
    <source>
        <dbReference type="Proteomes" id="UP001524318"/>
    </source>
</evidence>
<sequence length="105" mass="11590">MTTNFWDADGDFDYEAHYEAGQLEKAATAAQSLGAPELAPVIHYFALKDLPQVSFTPELLTALKTWQRLVNEIENAPVVQDVKDLRRQAEDAGRAIENLTEAATG</sequence>
<comment type="caution">
    <text evidence="1">The sequence shown here is derived from an EMBL/GenBank/DDBJ whole genome shotgun (WGS) entry which is preliminary data.</text>
</comment>
<organism evidence="1 2">
    <name type="scientific">Pseudarthrobacter humi</name>
    <dbReference type="NCBI Taxonomy" id="2952523"/>
    <lineage>
        <taxon>Bacteria</taxon>
        <taxon>Bacillati</taxon>
        <taxon>Actinomycetota</taxon>
        <taxon>Actinomycetes</taxon>
        <taxon>Micrococcales</taxon>
        <taxon>Micrococcaceae</taxon>
        <taxon>Pseudarthrobacter</taxon>
    </lineage>
</organism>
<protein>
    <submittedName>
        <fullName evidence="1">Uncharacterized protein</fullName>
    </submittedName>
</protein>
<keyword evidence="2" id="KW-1185">Reference proteome</keyword>
<dbReference type="Proteomes" id="UP001524318">
    <property type="component" value="Unassembled WGS sequence"/>
</dbReference>
<dbReference type="RefSeq" id="WP_131135588.1">
    <property type="nucleotide sequence ID" value="NZ_JANCLV010000022.1"/>
</dbReference>
<gene>
    <name evidence="1" type="ORF">NFC73_19635</name>
</gene>
<name>A0ABT1LTX3_9MICC</name>
<evidence type="ECO:0000313" key="1">
    <source>
        <dbReference type="EMBL" id="MCP9001922.1"/>
    </source>
</evidence>
<accession>A0ABT1LTX3</accession>
<proteinExistence type="predicted"/>